<evidence type="ECO:0000256" key="14">
    <source>
        <dbReference type="SAM" id="MobiDB-lite"/>
    </source>
</evidence>
<evidence type="ECO:0000256" key="6">
    <source>
        <dbReference type="ARBA" id="ARBA00022553"/>
    </source>
</evidence>
<organism evidence="16 17">
    <name type="scientific">Fundulus heteroclitus</name>
    <name type="common">Killifish</name>
    <name type="synonym">Mummichog</name>
    <dbReference type="NCBI Taxonomy" id="8078"/>
    <lineage>
        <taxon>Eukaryota</taxon>
        <taxon>Metazoa</taxon>
        <taxon>Chordata</taxon>
        <taxon>Craniata</taxon>
        <taxon>Vertebrata</taxon>
        <taxon>Euteleostomi</taxon>
        <taxon>Actinopterygii</taxon>
        <taxon>Neopterygii</taxon>
        <taxon>Teleostei</taxon>
        <taxon>Neoteleostei</taxon>
        <taxon>Acanthomorphata</taxon>
        <taxon>Ovalentaria</taxon>
        <taxon>Atherinomorphae</taxon>
        <taxon>Cyprinodontiformes</taxon>
        <taxon>Fundulidae</taxon>
        <taxon>Fundulus</taxon>
    </lineage>
</organism>
<dbReference type="PANTHER" id="PTHR48012">
    <property type="entry name" value="STERILE20-LIKE KINASE, ISOFORM B-RELATED"/>
    <property type="match status" value="1"/>
</dbReference>
<dbReference type="InterPro" id="IPR011009">
    <property type="entry name" value="Kinase-like_dom_sf"/>
</dbReference>
<dbReference type="AlphaFoldDB" id="A0A3Q2PTP7"/>
<dbReference type="STRING" id="8078.ENSFHEP00000016504"/>
<dbReference type="Pfam" id="PF12202">
    <property type="entry name" value="OSR1_C"/>
    <property type="match status" value="2"/>
</dbReference>
<dbReference type="PROSITE" id="PS50011">
    <property type="entry name" value="PROTEIN_KINASE_DOM"/>
    <property type="match status" value="1"/>
</dbReference>
<evidence type="ECO:0000256" key="11">
    <source>
        <dbReference type="ARBA" id="ARBA00047899"/>
    </source>
</evidence>
<comment type="catalytic activity">
    <reaction evidence="12">
        <text>L-seryl-[protein] + ATP = O-phospho-L-seryl-[protein] + ADP + H(+)</text>
        <dbReference type="Rhea" id="RHEA:17989"/>
        <dbReference type="Rhea" id="RHEA-COMP:9863"/>
        <dbReference type="Rhea" id="RHEA-COMP:11604"/>
        <dbReference type="ChEBI" id="CHEBI:15378"/>
        <dbReference type="ChEBI" id="CHEBI:29999"/>
        <dbReference type="ChEBI" id="CHEBI:30616"/>
        <dbReference type="ChEBI" id="CHEBI:83421"/>
        <dbReference type="ChEBI" id="CHEBI:456216"/>
        <dbReference type="EC" id="2.7.11.1"/>
    </reaction>
</comment>
<evidence type="ECO:0000256" key="9">
    <source>
        <dbReference type="ARBA" id="ARBA00022777"/>
    </source>
</evidence>
<keyword evidence="10 13" id="KW-0067">ATP-binding</keyword>
<dbReference type="EC" id="2.7.11.1" evidence="3"/>
<evidence type="ECO:0000256" key="4">
    <source>
        <dbReference type="ARBA" id="ARBA00022490"/>
    </source>
</evidence>
<dbReference type="SMART" id="SM00220">
    <property type="entry name" value="S_TKc"/>
    <property type="match status" value="1"/>
</dbReference>
<dbReference type="FunFam" id="1.10.510.10:FF:000068">
    <property type="entry name" value="STE20/SPS1-related proline-alanine-rich protein kinase"/>
    <property type="match status" value="1"/>
</dbReference>
<evidence type="ECO:0000256" key="3">
    <source>
        <dbReference type="ARBA" id="ARBA00012513"/>
    </source>
</evidence>
<feature type="compositionally biased region" description="Acidic residues" evidence="14">
    <location>
        <begin position="334"/>
        <end position="348"/>
    </location>
</feature>
<reference evidence="16" key="1">
    <citation type="submission" date="2025-08" db="UniProtKB">
        <authorList>
            <consortium name="Ensembl"/>
        </authorList>
    </citation>
    <scope>IDENTIFICATION</scope>
</reference>
<dbReference type="Gene3D" id="3.10.20.90">
    <property type="entry name" value="Phosphatidylinositol 3-kinase Catalytic Subunit, Chain A, domain 1"/>
    <property type="match status" value="1"/>
</dbReference>
<name>A0A3Q2PTP7_FUNHE</name>
<dbReference type="GO" id="GO:0035556">
    <property type="term" value="P:intracellular signal transduction"/>
    <property type="evidence" value="ECO:0007669"/>
    <property type="project" value="TreeGrafter"/>
</dbReference>
<comment type="subcellular location">
    <subcellularLocation>
        <location evidence="1">Cytoplasm</location>
    </subcellularLocation>
</comment>
<evidence type="ECO:0000259" key="15">
    <source>
        <dbReference type="PROSITE" id="PS50011"/>
    </source>
</evidence>
<evidence type="ECO:0000256" key="1">
    <source>
        <dbReference type="ARBA" id="ARBA00004496"/>
    </source>
</evidence>
<feature type="binding site" evidence="13">
    <location>
        <position position="46"/>
    </location>
    <ligand>
        <name>ATP</name>
        <dbReference type="ChEBI" id="CHEBI:30616"/>
    </ligand>
</feature>
<keyword evidence="9" id="KW-0418">Kinase</keyword>
<dbReference type="InterPro" id="IPR017441">
    <property type="entry name" value="Protein_kinase_ATP_BS"/>
</dbReference>
<evidence type="ECO:0000256" key="2">
    <source>
        <dbReference type="ARBA" id="ARBA00008874"/>
    </source>
</evidence>
<accession>A0A3Q2PTP7</accession>
<keyword evidence="17" id="KW-1185">Reference proteome</keyword>
<evidence type="ECO:0000256" key="8">
    <source>
        <dbReference type="ARBA" id="ARBA00022741"/>
    </source>
</evidence>
<evidence type="ECO:0000313" key="16">
    <source>
        <dbReference type="Ensembl" id="ENSFHEP00000016504.1"/>
    </source>
</evidence>
<feature type="domain" description="Protein kinase" evidence="15">
    <location>
        <begin position="17"/>
        <end position="291"/>
    </location>
</feature>
<dbReference type="PROSITE" id="PS00107">
    <property type="entry name" value="PROTEIN_KINASE_ATP"/>
    <property type="match status" value="1"/>
</dbReference>
<proteinExistence type="inferred from homology"/>
<keyword evidence="4" id="KW-0963">Cytoplasm</keyword>
<dbReference type="GO" id="GO:0010820">
    <property type="term" value="P:positive regulation of T cell chemotaxis"/>
    <property type="evidence" value="ECO:0007669"/>
    <property type="project" value="TreeGrafter"/>
</dbReference>
<dbReference type="CDD" id="cd06610">
    <property type="entry name" value="STKc_OSR1_SPAK"/>
    <property type="match status" value="1"/>
</dbReference>
<dbReference type="GO" id="GO:0005524">
    <property type="term" value="F:ATP binding"/>
    <property type="evidence" value="ECO:0007669"/>
    <property type="project" value="UniProtKB-UniRule"/>
</dbReference>
<feature type="compositionally biased region" description="Low complexity" evidence="14">
    <location>
        <begin position="396"/>
        <end position="416"/>
    </location>
</feature>
<comment type="catalytic activity">
    <reaction evidence="11">
        <text>L-threonyl-[protein] + ATP = O-phospho-L-threonyl-[protein] + ADP + H(+)</text>
        <dbReference type="Rhea" id="RHEA:46608"/>
        <dbReference type="Rhea" id="RHEA-COMP:11060"/>
        <dbReference type="Rhea" id="RHEA-COMP:11605"/>
        <dbReference type="ChEBI" id="CHEBI:15378"/>
        <dbReference type="ChEBI" id="CHEBI:30013"/>
        <dbReference type="ChEBI" id="CHEBI:30616"/>
        <dbReference type="ChEBI" id="CHEBI:61977"/>
        <dbReference type="ChEBI" id="CHEBI:456216"/>
        <dbReference type="EC" id="2.7.11.1"/>
    </reaction>
</comment>
<dbReference type="SUPFAM" id="SSF56112">
    <property type="entry name" value="Protein kinase-like (PK-like)"/>
    <property type="match status" value="1"/>
</dbReference>
<dbReference type="Gene3D" id="3.30.200.20">
    <property type="entry name" value="Phosphorylase Kinase, domain 1"/>
    <property type="match status" value="1"/>
</dbReference>
<evidence type="ECO:0000256" key="5">
    <source>
        <dbReference type="ARBA" id="ARBA00022527"/>
    </source>
</evidence>
<keyword evidence="6" id="KW-0597">Phosphoprotein</keyword>
<sequence length="541" mass="59710">MADEQSTQSWSINRDDYELNEVIGSGATAVVQAAFCKPRNEKVAIKRINLEKCQTSMDELLKEIQAMSQCHHRNIVSYYTSFVVKDELWLVMKLLSGGSVLDIIKHIISRGEHRNGVLDEASIATILREVLEGLEYLHKNGQIHRDLKAGNILLGDDGSVQIADFGVSAFLAAGGDMTRNKVRKTFVGTPCWMAPEVMEQVRGYDFKADIWSFGITAIELATGAAPYHKYPPMKVLMLTLQNDPPCLETGVADKEMVKKYGKSFRKMICLCLQKDPEKRPTAAELLKHKFFTKAKNNEYLEEKLLMKGPTISDRSKKVRRVPGSSGRLHKTEDGGWEWSDDELDEESEEGKAAVAALRSPRVKDGSQNMELFPPADGSTTHLQPPKAAHERPASLAPAGDDPQAAPQPASPSHGPAVQEPAALTVPISLVLRLRNTKKELNDIRFEFMRGRGRDALSSPVLLLSHVLSLTRSFLSSDSADGVSQELVSAGLVDGRDLVIGVLSALSTKSNCTSKPRGSLRVFRMHFAFIIFKCRPLLLSSC</sequence>
<dbReference type="Proteomes" id="UP000265000">
    <property type="component" value="Unplaced"/>
</dbReference>
<dbReference type="GO" id="GO:0004674">
    <property type="term" value="F:protein serine/threonine kinase activity"/>
    <property type="evidence" value="ECO:0007669"/>
    <property type="project" value="UniProtKB-KW"/>
</dbReference>
<dbReference type="Ensembl" id="ENSFHET00000033620.1">
    <property type="protein sequence ID" value="ENSFHEP00000016504.1"/>
    <property type="gene ID" value="ENSFHEG00000018199.1"/>
</dbReference>
<dbReference type="GO" id="GO:0005829">
    <property type="term" value="C:cytosol"/>
    <property type="evidence" value="ECO:0007669"/>
    <property type="project" value="TreeGrafter"/>
</dbReference>
<protein>
    <recommendedName>
        <fullName evidence="3">non-specific serine/threonine protein kinase</fullName>
        <ecNumber evidence="3">2.7.11.1</ecNumber>
    </recommendedName>
</protein>
<keyword evidence="8 13" id="KW-0547">Nucleotide-binding</keyword>
<dbReference type="Gene3D" id="1.10.510.10">
    <property type="entry name" value="Transferase(Phosphotransferase) domain 1"/>
    <property type="match status" value="1"/>
</dbReference>
<evidence type="ECO:0000313" key="17">
    <source>
        <dbReference type="Proteomes" id="UP000265000"/>
    </source>
</evidence>
<keyword evidence="5" id="KW-0723">Serine/threonine-protein kinase</keyword>
<comment type="similarity">
    <text evidence="2">Belongs to the protein kinase superfamily. STE Ser/Thr protein kinase family. STE20 subfamily.</text>
</comment>
<reference evidence="16" key="2">
    <citation type="submission" date="2025-09" db="UniProtKB">
        <authorList>
            <consortium name="Ensembl"/>
        </authorList>
    </citation>
    <scope>IDENTIFICATION</scope>
</reference>
<dbReference type="InterPro" id="IPR050629">
    <property type="entry name" value="STE20/SPS1-PAK"/>
</dbReference>
<evidence type="ECO:0000256" key="12">
    <source>
        <dbReference type="ARBA" id="ARBA00048679"/>
    </source>
</evidence>
<evidence type="ECO:0000256" key="13">
    <source>
        <dbReference type="PROSITE-ProRule" id="PRU10141"/>
    </source>
</evidence>
<feature type="region of interest" description="Disordered" evidence="14">
    <location>
        <begin position="314"/>
        <end position="417"/>
    </location>
</feature>
<dbReference type="InterPro" id="IPR000719">
    <property type="entry name" value="Prot_kinase_dom"/>
</dbReference>
<dbReference type="PANTHER" id="PTHR48012:SF33">
    <property type="entry name" value="NON-SPECIFIC SERINE_THREONINE PROTEIN KINASE"/>
    <property type="match status" value="1"/>
</dbReference>
<evidence type="ECO:0000256" key="7">
    <source>
        <dbReference type="ARBA" id="ARBA00022679"/>
    </source>
</evidence>
<dbReference type="Pfam" id="PF00069">
    <property type="entry name" value="Pkinase"/>
    <property type="match status" value="1"/>
</dbReference>
<dbReference type="GeneTree" id="ENSGT00940000154621"/>
<keyword evidence="7" id="KW-0808">Transferase</keyword>
<dbReference type="InterPro" id="IPR024678">
    <property type="entry name" value="Kinase_OSR1/WNK_CCT"/>
</dbReference>
<evidence type="ECO:0000256" key="10">
    <source>
        <dbReference type="ARBA" id="ARBA00022840"/>
    </source>
</evidence>
<dbReference type="FunFam" id="3.30.200.20:FF:000114">
    <property type="entry name" value="serine/threonine-protein kinase OSR1 isoform X1"/>
    <property type="match status" value="1"/>
</dbReference>